<comment type="subcellular location">
    <subcellularLocation>
        <location evidence="1">Cell envelope</location>
    </subcellularLocation>
</comment>
<keyword evidence="3" id="KW-0175">Coiled coil</keyword>
<dbReference type="Proteomes" id="UP000199630">
    <property type="component" value="Unassembled WGS sequence"/>
</dbReference>
<keyword evidence="10" id="KW-1185">Reference proteome</keyword>
<organism evidence="9 10">
    <name type="scientific">Celeribacter neptunius</name>
    <dbReference type="NCBI Taxonomy" id="588602"/>
    <lineage>
        <taxon>Bacteria</taxon>
        <taxon>Pseudomonadati</taxon>
        <taxon>Pseudomonadota</taxon>
        <taxon>Alphaproteobacteria</taxon>
        <taxon>Rhodobacterales</taxon>
        <taxon>Roseobacteraceae</taxon>
        <taxon>Celeribacter</taxon>
    </lineage>
</organism>
<dbReference type="InterPro" id="IPR058627">
    <property type="entry name" value="MdtA-like_C"/>
</dbReference>
<dbReference type="InterPro" id="IPR058625">
    <property type="entry name" value="MdtA-like_BSH"/>
</dbReference>
<evidence type="ECO:0000259" key="6">
    <source>
        <dbReference type="Pfam" id="PF25917"/>
    </source>
</evidence>
<keyword evidence="4" id="KW-0732">Signal</keyword>
<dbReference type="InterPro" id="IPR058626">
    <property type="entry name" value="MdtA-like_b-barrel"/>
</dbReference>
<sequence length="399" mass="41091">MPSPLSAARSRTLPALLLSLMALAPVVTPLAASAQAPGGGAPAMPVTVVTLSAEDVTLSSPLPGRVAASALAEVRPQVGGIIQERLFEEGTPVIQGDPLYTIDPASYEAAKAAAEASLAQAKAALKSAEIEFERQEALKARNVVAQQNLDSAIADRDSAAAAVKVAEANLLAANIDLDRTTIRAPLAGVTALSEVSQGALVTSGQATALTTIRALDPIYVDVTQSAAEMLRWRRAGDGSEFAEQLGQSVSLSLADGSSYEFKGELAAAEPYVNEQTGTIVLRLSFPNPDHFLLPGMYVQVEMPQGVVAGAIKVPQEAVSRDRRGRPMALVVNAENVVEQRVLDVVSDQGTSWVVTGGVAAGERVIVAGLQKTAPGATVVPQERGAEAAAPATAPAAPSE</sequence>
<dbReference type="Pfam" id="PF25917">
    <property type="entry name" value="BSH_RND"/>
    <property type="match status" value="1"/>
</dbReference>
<feature type="domain" description="Multidrug resistance protein MdtA-like C-terminal permuted SH3" evidence="8">
    <location>
        <begin position="310"/>
        <end position="371"/>
    </location>
</feature>
<gene>
    <name evidence="9" type="ORF">SAMN04487991_1329</name>
</gene>
<dbReference type="RefSeq" id="WP_245781128.1">
    <property type="nucleotide sequence ID" value="NZ_FORH01000002.1"/>
</dbReference>
<dbReference type="Gene3D" id="2.40.30.170">
    <property type="match status" value="1"/>
</dbReference>
<reference evidence="10" key="1">
    <citation type="submission" date="2016-10" db="EMBL/GenBank/DDBJ databases">
        <authorList>
            <person name="Varghese N."/>
            <person name="Submissions S."/>
        </authorList>
    </citation>
    <scope>NUCLEOTIDE SEQUENCE [LARGE SCALE GENOMIC DNA]</scope>
    <source>
        <strain evidence="10">DSM 26471</strain>
    </source>
</reference>
<feature type="domain" description="Multidrug resistance protein MdtA-like barrel-sandwich hybrid" evidence="6">
    <location>
        <begin position="72"/>
        <end position="212"/>
    </location>
</feature>
<evidence type="ECO:0000313" key="9">
    <source>
        <dbReference type="EMBL" id="SFJ06969.1"/>
    </source>
</evidence>
<evidence type="ECO:0000256" key="3">
    <source>
        <dbReference type="SAM" id="Coils"/>
    </source>
</evidence>
<dbReference type="Pfam" id="PF25967">
    <property type="entry name" value="RND-MFP_C"/>
    <property type="match status" value="1"/>
</dbReference>
<proteinExistence type="inferred from homology"/>
<dbReference type="PANTHER" id="PTHR30158:SF3">
    <property type="entry name" value="MULTIDRUG EFFLUX PUMP SUBUNIT ACRA-RELATED"/>
    <property type="match status" value="1"/>
</dbReference>
<dbReference type="NCBIfam" id="TIGR01730">
    <property type="entry name" value="RND_mfp"/>
    <property type="match status" value="1"/>
</dbReference>
<dbReference type="InterPro" id="IPR058624">
    <property type="entry name" value="MdtA-like_HH"/>
</dbReference>
<dbReference type="STRING" id="588602.SAMN04487991_1329"/>
<evidence type="ECO:0000256" key="2">
    <source>
        <dbReference type="ARBA" id="ARBA00009477"/>
    </source>
</evidence>
<dbReference type="Gene3D" id="2.40.50.100">
    <property type="match status" value="1"/>
</dbReference>
<name>A0A1I3NCM4_9RHOB</name>
<evidence type="ECO:0000259" key="7">
    <source>
        <dbReference type="Pfam" id="PF25944"/>
    </source>
</evidence>
<feature type="coiled-coil region" evidence="3">
    <location>
        <begin position="111"/>
        <end position="138"/>
    </location>
</feature>
<feature type="signal peptide" evidence="4">
    <location>
        <begin position="1"/>
        <end position="24"/>
    </location>
</feature>
<evidence type="ECO:0000256" key="4">
    <source>
        <dbReference type="SAM" id="SignalP"/>
    </source>
</evidence>
<accession>A0A1I3NCM4</accession>
<dbReference type="AlphaFoldDB" id="A0A1I3NCM4"/>
<evidence type="ECO:0000256" key="1">
    <source>
        <dbReference type="ARBA" id="ARBA00004196"/>
    </source>
</evidence>
<dbReference type="PANTHER" id="PTHR30158">
    <property type="entry name" value="ACRA/E-RELATED COMPONENT OF DRUG EFFLUX TRANSPORTER"/>
    <property type="match status" value="1"/>
</dbReference>
<dbReference type="GO" id="GO:0046677">
    <property type="term" value="P:response to antibiotic"/>
    <property type="evidence" value="ECO:0007669"/>
    <property type="project" value="TreeGrafter"/>
</dbReference>
<comment type="similarity">
    <text evidence="2">Belongs to the membrane fusion protein (MFP) (TC 8.A.1) family.</text>
</comment>
<dbReference type="FunFam" id="2.40.420.20:FF:000001">
    <property type="entry name" value="Efflux RND transporter periplasmic adaptor subunit"/>
    <property type="match status" value="1"/>
</dbReference>
<evidence type="ECO:0000259" key="8">
    <source>
        <dbReference type="Pfam" id="PF25967"/>
    </source>
</evidence>
<dbReference type="Gene3D" id="2.40.420.20">
    <property type="match status" value="1"/>
</dbReference>
<dbReference type="Gene3D" id="1.10.287.470">
    <property type="entry name" value="Helix hairpin bin"/>
    <property type="match status" value="1"/>
</dbReference>
<protein>
    <submittedName>
        <fullName evidence="9">Membrane fusion protein, multidrug efflux system</fullName>
    </submittedName>
</protein>
<dbReference type="EMBL" id="FORH01000002">
    <property type="protein sequence ID" value="SFJ06969.1"/>
    <property type="molecule type" value="Genomic_DNA"/>
</dbReference>
<evidence type="ECO:0000313" key="10">
    <source>
        <dbReference type="Proteomes" id="UP000199630"/>
    </source>
</evidence>
<dbReference type="GO" id="GO:0022857">
    <property type="term" value="F:transmembrane transporter activity"/>
    <property type="evidence" value="ECO:0007669"/>
    <property type="project" value="InterPro"/>
</dbReference>
<dbReference type="GO" id="GO:0005886">
    <property type="term" value="C:plasma membrane"/>
    <property type="evidence" value="ECO:0007669"/>
    <property type="project" value="UniProtKB-SubCell"/>
</dbReference>
<dbReference type="Pfam" id="PF25876">
    <property type="entry name" value="HH_MFP_RND"/>
    <property type="match status" value="1"/>
</dbReference>
<evidence type="ECO:0000259" key="5">
    <source>
        <dbReference type="Pfam" id="PF25876"/>
    </source>
</evidence>
<feature type="chain" id="PRO_5011612643" evidence="4">
    <location>
        <begin position="25"/>
        <end position="399"/>
    </location>
</feature>
<dbReference type="InterPro" id="IPR006143">
    <property type="entry name" value="RND_pump_MFP"/>
</dbReference>
<dbReference type="SUPFAM" id="SSF111369">
    <property type="entry name" value="HlyD-like secretion proteins"/>
    <property type="match status" value="1"/>
</dbReference>
<feature type="domain" description="Multidrug resistance protein MdtA-like alpha-helical hairpin" evidence="5">
    <location>
        <begin position="112"/>
        <end position="180"/>
    </location>
</feature>
<dbReference type="Pfam" id="PF25944">
    <property type="entry name" value="Beta-barrel_RND"/>
    <property type="match status" value="1"/>
</dbReference>
<feature type="domain" description="Multidrug resistance protein MdtA-like beta-barrel" evidence="7">
    <location>
        <begin position="217"/>
        <end position="304"/>
    </location>
</feature>